<keyword evidence="1" id="KW-0812">Transmembrane</keyword>
<dbReference type="AlphaFoldDB" id="A0A820QWJ5"/>
<name>A0A820QWJ5_9BILA</name>
<evidence type="ECO:0000259" key="2">
    <source>
        <dbReference type="PROSITE" id="PS51382"/>
    </source>
</evidence>
<dbReference type="EMBL" id="CAJOBO010002019">
    <property type="protein sequence ID" value="CAF4425814.1"/>
    <property type="molecule type" value="Genomic_DNA"/>
</dbReference>
<evidence type="ECO:0000313" key="4">
    <source>
        <dbReference type="Proteomes" id="UP000663851"/>
    </source>
</evidence>
<sequence length="109" mass="13050">MKFAEHLLKNRTPEWYSQYIEYDEMKRMLYESAAEAKRIIDINEHSAREQYILRADEEFFQYSLSQKKHKTTKVYTTCLVFFFFGICLILPSSVSSTFFSLDELLAEHL</sequence>
<feature type="transmembrane region" description="Helical" evidence="1">
    <location>
        <begin position="74"/>
        <end position="94"/>
    </location>
</feature>
<dbReference type="PROSITE" id="PS51382">
    <property type="entry name" value="SPX"/>
    <property type="match status" value="1"/>
</dbReference>
<dbReference type="InterPro" id="IPR004331">
    <property type="entry name" value="SPX_dom"/>
</dbReference>
<proteinExistence type="predicted"/>
<protein>
    <recommendedName>
        <fullName evidence="2">SPX domain-containing protein</fullName>
    </recommendedName>
</protein>
<dbReference type="Proteomes" id="UP000663851">
    <property type="component" value="Unassembled WGS sequence"/>
</dbReference>
<keyword evidence="1" id="KW-0472">Membrane</keyword>
<organism evidence="3 4">
    <name type="scientific">Rotaria socialis</name>
    <dbReference type="NCBI Taxonomy" id="392032"/>
    <lineage>
        <taxon>Eukaryota</taxon>
        <taxon>Metazoa</taxon>
        <taxon>Spiralia</taxon>
        <taxon>Gnathifera</taxon>
        <taxon>Rotifera</taxon>
        <taxon>Eurotatoria</taxon>
        <taxon>Bdelloidea</taxon>
        <taxon>Philodinida</taxon>
        <taxon>Philodinidae</taxon>
        <taxon>Rotaria</taxon>
    </lineage>
</organism>
<keyword evidence="1" id="KW-1133">Transmembrane helix</keyword>
<gene>
    <name evidence="3" type="ORF">HFQ381_LOCUS21945</name>
</gene>
<reference evidence="3" key="1">
    <citation type="submission" date="2021-02" db="EMBL/GenBank/DDBJ databases">
        <authorList>
            <person name="Nowell W R."/>
        </authorList>
    </citation>
    <scope>NUCLEOTIDE SEQUENCE</scope>
</reference>
<accession>A0A820QWJ5</accession>
<comment type="caution">
    <text evidence="3">The sequence shown here is derived from an EMBL/GenBank/DDBJ whole genome shotgun (WGS) entry which is preliminary data.</text>
</comment>
<evidence type="ECO:0000256" key="1">
    <source>
        <dbReference type="SAM" id="Phobius"/>
    </source>
</evidence>
<feature type="domain" description="SPX" evidence="2">
    <location>
        <begin position="1"/>
        <end position="109"/>
    </location>
</feature>
<evidence type="ECO:0000313" key="3">
    <source>
        <dbReference type="EMBL" id="CAF4425814.1"/>
    </source>
</evidence>